<feature type="transmembrane region" description="Helical" evidence="1">
    <location>
        <begin position="165"/>
        <end position="187"/>
    </location>
</feature>
<feature type="transmembrane region" description="Helical" evidence="1">
    <location>
        <begin position="41"/>
        <end position="62"/>
    </location>
</feature>
<proteinExistence type="predicted"/>
<dbReference type="EMBL" id="DTAI01000064">
    <property type="protein sequence ID" value="HGN36322.1"/>
    <property type="molecule type" value="Genomic_DNA"/>
</dbReference>
<evidence type="ECO:0000313" key="3">
    <source>
        <dbReference type="EMBL" id="HGQ18431.1"/>
    </source>
</evidence>
<comment type="caution">
    <text evidence="2">The sequence shown here is derived from an EMBL/GenBank/DDBJ whole genome shotgun (WGS) entry which is preliminary data.</text>
</comment>
<feature type="transmembrane region" description="Helical" evidence="1">
    <location>
        <begin position="83"/>
        <end position="103"/>
    </location>
</feature>
<evidence type="ECO:0000256" key="1">
    <source>
        <dbReference type="SAM" id="Phobius"/>
    </source>
</evidence>
<reference evidence="2" key="1">
    <citation type="journal article" date="2020" name="mSystems">
        <title>Genome- and Community-Level Interaction Insights into Carbon Utilization and Element Cycling Functions of Hydrothermarchaeota in Hydrothermal Sediment.</title>
        <authorList>
            <person name="Zhou Z."/>
            <person name="Liu Y."/>
            <person name="Xu W."/>
            <person name="Pan J."/>
            <person name="Luo Z.H."/>
            <person name="Li M."/>
        </authorList>
    </citation>
    <scope>NUCLEOTIDE SEQUENCE [LARGE SCALE GENOMIC DNA]</scope>
    <source>
        <strain evidence="2">SpSt-618</strain>
        <strain evidence="3">SpSt-657</strain>
    </source>
</reference>
<evidence type="ECO:0000313" key="2">
    <source>
        <dbReference type="EMBL" id="HGN36322.1"/>
    </source>
</evidence>
<feature type="transmembrane region" description="Helical" evidence="1">
    <location>
        <begin position="109"/>
        <end position="128"/>
    </location>
</feature>
<organism evidence="2">
    <name type="scientific">Ignisphaera aggregans</name>
    <dbReference type="NCBI Taxonomy" id="334771"/>
    <lineage>
        <taxon>Archaea</taxon>
        <taxon>Thermoproteota</taxon>
        <taxon>Thermoprotei</taxon>
        <taxon>Desulfurococcales</taxon>
        <taxon>Desulfurococcaceae</taxon>
        <taxon>Ignisphaera</taxon>
    </lineage>
</organism>
<feature type="transmembrane region" description="Helical" evidence="1">
    <location>
        <begin position="140"/>
        <end position="159"/>
    </location>
</feature>
<name>A0A7J3I6M4_9CREN</name>
<sequence>MIEYVLAIALSIALAIDTIYRSEYISLILLIAAAVFLTLDLWLWMATFIAVVIIHRVAVYILRRSILEAVGLRYILIHILKPLIYLVVALILYPLLVSGKIIFPLMERWSSLVMYTVIVFLALALTIRPSLDTVASISKFVFTNLSSLTNTLAISAHIIGIATLFYSYIILKNLVLVLATLWLIYLVSRKRLPTFYAALFAILPYLLALILIEAIF</sequence>
<protein>
    <submittedName>
        <fullName evidence="2">Uncharacterized protein</fullName>
    </submittedName>
</protein>
<keyword evidence="1" id="KW-0472">Membrane</keyword>
<keyword evidence="1" id="KW-0812">Transmembrane</keyword>
<dbReference type="EMBL" id="DTBZ01000102">
    <property type="protein sequence ID" value="HGQ18431.1"/>
    <property type="molecule type" value="Genomic_DNA"/>
</dbReference>
<feature type="transmembrane region" description="Helical" evidence="1">
    <location>
        <begin position="194"/>
        <end position="215"/>
    </location>
</feature>
<accession>A0A7J3I6M4</accession>
<dbReference type="AlphaFoldDB" id="A0A7J3I6M4"/>
<gene>
    <name evidence="2" type="ORF">ENT87_02045</name>
    <name evidence="3" type="ORF">ENU30_05605</name>
</gene>
<keyword evidence="1" id="KW-1133">Transmembrane helix</keyword>